<evidence type="ECO:0000313" key="4">
    <source>
        <dbReference type="Proteomes" id="UP000651837"/>
    </source>
</evidence>
<dbReference type="EMBL" id="JACWLN010000019">
    <property type="protein sequence ID" value="MBD1263184.1"/>
    <property type="molecule type" value="Genomic_DNA"/>
</dbReference>
<proteinExistence type="predicted"/>
<organism evidence="2 3">
    <name type="scientific">Maribacter polysiphoniae</name>
    <dbReference type="NCBI Taxonomy" id="429344"/>
    <lineage>
        <taxon>Bacteria</taxon>
        <taxon>Pseudomonadati</taxon>
        <taxon>Bacteroidota</taxon>
        <taxon>Flavobacteriia</taxon>
        <taxon>Flavobacteriales</taxon>
        <taxon>Flavobacteriaceae</taxon>
        <taxon>Maribacter</taxon>
    </lineage>
</organism>
<gene>
    <name evidence="1" type="ORF">HZY62_21535</name>
    <name evidence="2" type="ORF">LX92_04324</name>
</gene>
<reference evidence="2 3" key="1">
    <citation type="submission" date="2018-05" db="EMBL/GenBank/DDBJ databases">
        <title>Genomic Encyclopedia of Archaeal and Bacterial Type Strains, Phase II (KMG-II): from individual species to whole genera.</title>
        <authorList>
            <person name="Goeker M."/>
        </authorList>
    </citation>
    <scope>NUCLEOTIDE SEQUENCE [LARGE SCALE GENOMIC DNA]</scope>
    <source>
        <strain evidence="2 3">DSM 23514</strain>
    </source>
</reference>
<dbReference type="RefSeq" id="WP_146197891.1">
    <property type="nucleotide sequence ID" value="NZ_JACWLN010000019.1"/>
</dbReference>
<keyword evidence="4" id="KW-1185">Reference proteome</keyword>
<dbReference type="Proteomes" id="UP000245667">
    <property type="component" value="Unassembled WGS sequence"/>
</dbReference>
<evidence type="ECO:0000313" key="3">
    <source>
        <dbReference type="Proteomes" id="UP000245667"/>
    </source>
</evidence>
<name>A0A316E688_9FLAO</name>
<comment type="caution">
    <text evidence="2">The sequence shown here is derived from an EMBL/GenBank/DDBJ whole genome shotgun (WGS) entry which is preliminary data.</text>
</comment>
<dbReference type="Proteomes" id="UP000651837">
    <property type="component" value="Unassembled WGS sequence"/>
</dbReference>
<reference evidence="1 4" key="2">
    <citation type="submission" date="2020-07" db="EMBL/GenBank/DDBJ databases">
        <title>The draft genome sequence of Maribacter polysiphoniae KCTC 22021.</title>
        <authorList>
            <person name="Mu L."/>
        </authorList>
    </citation>
    <scope>NUCLEOTIDE SEQUENCE [LARGE SCALE GENOMIC DNA]</scope>
    <source>
        <strain evidence="1 4">KCTC 22021</strain>
    </source>
</reference>
<accession>A0A316E688</accession>
<protein>
    <submittedName>
        <fullName evidence="2">Uncharacterized protein</fullName>
    </submittedName>
</protein>
<dbReference type="AlphaFoldDB" id="A0A316E688"/>
<sequence>MNQELKSKLTKVKTLISNEDKEKDIIELSDKIGNRVLIEYLEIIGSGEIEYIVDNSSNPGYMKESGGKVSLWHKNMNGIWTILNWQIKRLLKETE</sequence>
<evidence type="ECO:0000313" key="1">
    <source>
        <dbReference type="EMBL" id="MBD1263184.1"/>
    </source>
</evidence>
<dbReference type="EMBL" id="QGGQ01000017">
    <property type="protein sequence ID" value="PWK18450.1"/>
    <property type="molecule type" value="Genomic_DNA"/>
</dbReference>
<evidence type="ECO:0000313" key="2">
    <source>
        <dbReference type="EMBL" id="PWK18450.1"/>
    </source>
</evidence>